<dbReference type="AlphaFoldDB" id="A0A397TB76"/>
<feature type="transmembrane region" description="Helical" evidence="2">
    <location>
        <begin position="86"/>
        <end position="106"/>
    </location>
</feature>
<feature type="compositionally biased region" description="Acidic residues" evidence="1">
    <location>
        <begin position="165"/>
        <end position="174"/>
    </location>
</feature>
<feature type="region of interest" description="Disordered" evidence="1">
    <location>
        <begin position="153"/>
        <end position="174"/>
    </location>
</feature>
<evidence type="ECO:0000256" key="1">
    <source>
        <dbReference type="SAM" id="MobiDB-lite"/>
    </source>
</evidence>
<evidence type="ECO:0000313" key="3">
    <source>
        <dbReference type="EMBL" id="RIA95513.1"/>
    </source>
</evidence>
<dbReference type="OrthoDB" id="2314952at2759"/>
<reference evidence="3 4" key="1">
    <citation type="submission" date="2018-06" db="EMBL/GenBank/DDBJ databases">
        <title>Comparative genomics reveals the genomic features of Rhizophagus irregularis, R. cerebriforme, R. diaphanum and Gigaspora rosea, and their symbiotic lifestyle signature.</title>
        <authorList>
            <person name="Morin E."/>
            <person name="San Clemente H."/>
            <person name="Chen E.C.H."/>
            <person name="De La Providencia I."/>
            <person name="Hainaut M."/>
            <person name="Kuo A."/>
            <person name="Kohler A."/>
            <person name="Murat C."/>
            <person name="Tang N."/>
            <person name="Roy S."/>
            <person name="Loubradou J."/>
            <person name="Henrissat B."/>
            <person name="Grigoriev I.V."/>
            <person name="Corradi N."/>
            <person name="Roux C."/>
            <person name="Martin F.M."/>
        </authorList>
    </citation>
    <scope>NUCLEOTIDE SEQUENCE [LARGE SCALE GENOMIC DNA]</scope>
    <source>
        <strain evidence="3 4">DAOM 227022</strain>
    </source>
</reference>
<keyword evidence="4" id="KW-1185">Reference proteome</keyword>
<feature type="transmembrane region" description="Helical" evidence="2">
    <location>
        <begin position="62"/>
        <end position="80"/>
    </location>
</feature>
<dbReference type="Proteomes" id="UP000265703">
    <property type="component" value="Unassembled WGS sequence"/>
</dbReference>
<comment type="caution">
    <text evidence="3">The sequence shown here is derived from an EMBL/GenBank/DDBJ whole genome shotgun (WGS) entry which is preliminary data.</text>
</comment>
<accession>A0A397TB76</accession>
<evidence type="ECO:0000313" key="4">
    <source>
        <dbReference type="Proteomes" id="UP000265703"/>
    </source>
</evidence>
<sequence>MFLEMMQRFTPNIPESDFCPPKIKWEKHKVPSESTNKKILQCRADIPNTKHIVRNVLKSKRLPLIIILAFFGIPNIKLIIRDLLKPIKLSLIIMTFVGIYVFRNLVIGQEQNSDENLKRLIGFIIICYHNEHDRKTDNNETCEIELQHSAKTDENHKSTNFDGMHEEDEDDVSEYDPNKDYDELVWNAFCEEHKGDEIIKEVEDLIEMFNKQ</sequence>
<dbReference type="EMBL" id="QKYT01000060">
    <property type="protein sequence ID" value="RIA95513.1"/>
    <property type="molecule type" value="Genomic_DNA"/>
</dbReference>
<organism evidence="3 4">
    <name type="scientific">Glomus cerebriforme</name>
    <dbReference type="NCBI Taxonomy" id="658196"/>
    <lineage>
        <taxon>Eukaryota</taxon>
        <taxon>Fungi</taxon>
        <taxon>Fungi incertae sedis</taxon>
        <taxon>Mucoromycota</taxon>
        <taxon>Glomeromycotina</taxon>
        <taxon>Glomeromycetes</taxon>
        <taxon>Glomerales</taxon>
        <taxon>Glomeraceae</taxon>
        <taxon>Glomus</taxon>
    </lineage>
</organism>
<protein>
    <submittedName>
        <fullName evidence="3">Uncharacterized protein</fullName>
    </submittedName>
</protein>
<keyword evidence="2" id="KW-0812">Transmembrane</keyword>
<keyword evidence="2" id="KW-1133">Transmembrane helix</keyword>
<evidence type="ECO:0000256" key="2">
    <source>
        <dbReference type="SAM" id="Phobius"/>
    </source>
</evidence>
<gene>
    <name evidence="3" type="ORF">C1645_861641</name>
</gene>
<keyword evidence="2" id="KW-0472">Membrane</keyword>
<proteinExistence type="predicted"/>
<name>A0A397TB76_9GLOM</name>